<reference evidence="1" key="1">
    <citation type="submission" date="2023-07" db="EMBL/GenBank/DDBJ databases">
        <title>Genomic Encyclopedia of Type Strains, Phase IV (KMG-IV): sequencing the most valuable type-strain genomes for metagenomic binning, comparative biology and taxonomic classification.</title>
        <authorList>
            <person name="Goeker M."/>
        </authorList>
    </citation>
    <scope>NUCLEOTIDE SEQUENCE [LARGE SCALE GENOMIC DNA]</scope>
    <source>
        <strain evidence="1">JSM 076093</strain>
    </source>
</reference>
<gene>
    <name evidence="1" type="ORF">QO000_003476</name>
</gene>
<evidence type="ECO:0000313" key="2">
    <source>
        <dbReference type="Proteomes" id="UP001226720"/>
    </source>
</evidence>
<dbReference type="EMBL" id="JAUSWM010000008">
    <property type="protein sequence ID" value="MDQ0484492.1"/>
    <property type="molecule type" value="Genomic_DNA"/>
</dbReference>
<keyword evidence="2" id="KW-1185">Reference proteome</keyword>
<protein>
    <submittedName>
        <fullName evidence="1">Uncharacterized protein</fullName>
    </submittedName>
</protein>
<comment type="caution">
    <text evidence="1">The sequence shown here is derived from an EMBL/GenBank/DDBJ whole genome shotgun (WGS) entry which is preliminary data.</text>
</comment>
<dbReference type="RefSeq" id="WP_301551547.1">
    <property type="nucleotide sequence ID" value="NZ_JAQRMZ010000004.1"/>
</dbReference>
<proteinExistence type="predicted"/>
<accession>A0ABU0K560</accession>
<name>A0ABU0K560_9BACL</name>
<organism evidence="1 2">
    <name type="scientific">Guptibacillus hwajinpoensis</name>
    <dbReference type="NCBI Taxonomy" id="208199"/>
    <lineage>
        <taxon>Bacteria</taxon>
        <taxon>Bacillati</taxon>
        <taxon>Bacillota</taxon>
        <taxon>Bacilli</taxon>
        <taxon>Bacillales</taxon>
        <taxon>Guptibacillaceae</taxon>
        <taxon>Guptibacillus</taxon>
    </lineage>
</organism>
<dbReference type="GeneID" id="301327069"/>
<dbReference type="Proteomes" id="UP001226720">
    <property type="component" value="Unassembled WGS sequence"/>
</dbReference>
<evidence type="ECO:0000313" key="1">
    <source>
        <dbReference type="EMBL" id="MDQ0484492.1"/>
    </source>
</evidence>
<sequence length="52" mass="6090">MMYDHNKHIPLEGIPGEFKKNSDLPETEDRAEMSFPFDYSMMIPLDNVISEE</sequence>